<keyword evidence="7" id="KW-0067">ATP-binding</keyword>
<dbReference type="PROSITE" id="PS50893">
    <property type="entry name" value="ABC_TRANSPORTER_2"/>
    <property type="match status" value="1"/>
</dbReference>
<feature type="domain" description="ABC transmembrane type-1" evidence="12">
    <location>
        <begin position="61"/>
        <end position="351"/>
    </location>
</feature>
<dbReference type="GO" id="GO:0015421">
    <property type="term" value="F:ABC-type oligopeptide transporter activity"/>
    <property type="evidence" value="ECO:0007669"/>
    <property type="project" value="TreeGrafter"/>
</dbReference>
<dbReference type="SUPFAM" id="SSF52540">
    <property type="entry name" value="P-loop containing nucleoside triphosphate hydrolases"/>
    <property type="match status" value="1"/>
</dbReference>
<dbReference type="InterPro" id="IPR036640">
    <property type="entry name" value="ABC1_TM_sf"/>
</dbReference>
<keyword evidence="9 10" id="KW-0472">Membrane</keyword>
<dbReference type="PIRSF" id="PIRSF002773">
    <property type="entry name" value="ABC_prm/ATPase_B"/>
    <property type="match status" value="1"/>
</dbReference>
<evidence type="ECO:0000313" key="13">
    <source>
        <dbReference type="EMBL" id="KAH7447844.1"/>
    </source>
</evidence>
<dbReference type="Gene3D" id="1.20.1560.10">
    <property type="entry name" value="ABC transporter type 1, transmembrane domain"/>
    <property type="match status" value="1"/>
</dbReference>
<dbReference type="FunFam" id="3.40.50.300:FF:000836">
    <property type="entry name" value="ABC transporter B family member 25"/>
    <property type="match status" value="1"/>
</dbReference>
<evidence type="ECO:0000256" key="8">
    <source>
        <dbReference type="ARBA" id="ARBA00022989"/>
    </source>
</evidence>
<dbReference type="InterPro" id="IPR017871">
    <property type="entry name" value="ABC_transporter-like_CS"/>
</dbReference>
<dbReference type="CDD" id="cd03249">
    <property type="entry name" value="ABC_MTABC3_MDL1_MDL2"/>
    <property type="match status" value="1"/>
</dbReference>
<comment type="caution">
    <text evidence="13">The sequence shown here is derived from an EMBL/GenBank/DDBJ whole genome shotgun (WGS) entry which is preliminary data.</text>
</comment>
<feature type="transmembrane region" description="Helical" evidence="10">
    <location>
        <begin position="286"/>
        <end position="312"/>
    </location>
</feature>
<dbReference type="InterPro" id="IPR039421">
    <property type="entry name" value="Type_1_exporter"/>
</dbReference>
<dbReference type="AlphaFoldDB" id="A0A8T2VNY2"/>
<dbReference type="SMART" id="SM00382">
    <property type="entry name" value="AAA"/>
    <property type="match status" value="1"/>
</dbReference>
<keyword evidence="4" id="KW-0926">Vacuole</keyword>
<evidence type="ECO:0000256" key="9">
    <source>
        <dbReference type="ARBA" id="ARBA00023136"/>
    </source>
</evidence>
<feature type="domain" description="ABC transporter" evidence="11">
    <location>
        <begin position="386"/>
        <end position="622"/>
    </location>
</feature>
<evidence type="ECO:0000256" key="1">
    <source>
        <dbReference type="ARBA" id="ARBA00004128"/>
    </source>
</evidence>
<dbReference type="PANTHER" id="PTHR43394">
    <property type="entry name" value="ATP-DEPENDENT PERMEASE MDL1, MITOCHONDRIAL"/>
    <property type="match status" value="1"/>
</dbReference>
<evidence type="ECO:0000256" key="5">
    <source>
        <dbReference type="ARBA" id="ARBA00022692"/>
    </source>
</evidence>
<dbReference type="InterPro" id="IPR003439">
    <property type="entry name" value="ABC_transporter-like_ATP-bd"/>
</dbReference>
<dbReference type="OMA" id="AFVQYIW"/>
<evidence type="ECO:0000259" key="12">
    <source>
        <dbReference type="PROSITE" id="PS50929"/>
    </source>
</evidence>
<dbReference type="InterPro" id="IPR027417">
    <property type="entry name" value="P-loop_NTPase"/>
</dbReference>
<evidence type="ECO:0000256" key="10">
    <source>
        <dbReference type="SAM" id="Phobius"/>
    </source>
</evidence>
<protein>
    <submittedName>
        <fullName evidence="13">Uncharacterized protein</fullName>
    </submittedName>
</protein>
<proteinExistence type="predicted"/>
<reference evidence="13" key="1">
    <citation type="submission" date="2021-08" db="EMBL/GenBank/DDBJ databases">
        <title>WGS assembly of Ceratopteris richardii.</title>
        <authorList>
            <person name="Marchant D.B."/>
            <person name="Chen G."/>
            <person name="Jenkins J."/>
            <person name="Shu S."/>
            <person name="Leebens-Mack J."/>
            <person name="Grimwood J."/>
            <person name="Schmutz J."/>
            <person name="Soltis P."/>
            <person name="Soltis D."/>
            <person name="Chen Z.-H."/>
        </authorList>
    </citation>
    <scope>NUCLEOTIDE SEQUENCE</scope>
    <source>
        <strain evidence="13">Whitten #5841</strain>
        <tissue evidence="13">Leaf</tissue>
    </source>
</reference>
<dbReference type="Pfam" id="PF00664">
    <property type="entry name" value="ABC_membrane"/>
    <property type="match status" value="1"/>
</dbReference>
<organism evidence="13 14">
    <name type="scientific">Ceratopteris richardii</name>
    <name type="common">Triangle waterfern</name>
    <dbReference type="NCBI Taxonomy" id="49495"/>
    <lineage>
        <taxon>Eukaryota</taxon>
        <taxon>Viridiplantae</taxon>
        <taxon>Streptophyta</taxon>
        <taxon>Embryophyta</taxon>
        <taxon>Tracheophyta</taxon>
        <taxon>Polypodiopsida</taxon>
        <taxon>Polypodiidae</taxon>
        <taxon>Polypodiales</taxon>
        <taxon>Pteridineae</taxon>
        <taxon>Pteridaceae</taxon>
        <taxon>Parkerioideae</taxon>
        <taxon>Ceratopteris</taxon>
    </lineage>
</organism>
<evidence type="ECO:0000256" key="7">
    <source>
        <dbReference type="ARBA" id="ARBA00022840"/>
    </source>
</evidence>
<keyword evidence="2" id="KW-0813">Transport</keyword>
<feature type="transmembrane region" description="Helical" evidence="10">
    <location>
        <begin position="206"/>
        <end position="226"/>
    </location>
</feature>
<evidence type="ECO:0000259" key="11">
    <source>
        <dbReference type="PROSITE" id="PS50893"/>
    </source>
</evidence>
<dbReference type="GO" id="GO:0090374">
    <property type="term" value="P:oligopeptide export from mitochondrion"/>
    <property type="evidence" value="ECO:0007669"/>
    <property type="project" value="TreeGrafter"/>
</dbReference>
<keyword evidence="6" id="KW-0547">Nucleotide-binding</keyword>
<dbReference type="OrthoDB" id="6500128at2759"/>
<dbReference type="PROSITE" id="PS00211">
    <property type="entry name" value="ABC_TRANSPORTER_1"/>
    <property type="match status" value="1"/>
</dbReference>
<dbReference type="GO" id="GO:0005774">
    <property type="term" value="C:vacuolar membrane"/>
    <property type="evidence" value="ECO:0007669"/>
    <property type="project" value="UniProtKB-SubCell"/>
</dbReference>
<evidence type="ECO:0000256" key="6">
    <source>
        <dbReference type="ARBA" id="ARBA00022741"/>
    </source>
</evidence>
<evidence type="ECO:0000256" key="4">
    <source>
        <dbReference type="ARBA" id="ARBA00022554"/>
    </source>
</evidence>
<dbReference type="InterPro" id="IPR003593">
    <property type="entry name" value="AAA+_ATPase"/>
</dbReference>
<keyword evidence="5 10" id="KW-0812">Transmembrane</keyword>
<dbReference type="GO" id="GO:0016887">
    <property type="term" value="F:ATP hydrolysis activity"/>
    <property type="evidence" value="ECO:0007669"/>
    <property type="project" value="InterPro"/>
</dbReference>
<dbReference type="CDD" id="cd18780">
    <property type="entry name" value="ABC_6TM_AtABCB27_like"/>
    <property type="match status" value="1"/>
</dbReference>
<gene>
    <name evidence="13" type="ORF">KP509_01G123700</name>
</gene>
<evidence type="ECO:0000256" key="3">
    <source>
        <dbReference type="ARBA" id="ARBA00022528"/>
    </source>
</evidence>
<dbReference type="PROSITE" id="PS50929">
    <property type="entry name" value="ABC_TM1F"/>
    <property type="match status" value="1"/>
</dbReference>
<keyword evidence="3" id="KW-0150">Chloroplast</keyword>
<keyword evidence="14" id="KW-1185">Reference proteome</keyword>
<dbReference type="GO" id="GO:0005743">
    <property type="term" value="C:mitochondrial inner membrane"/>
    <property type="evidence" value="ECO:0007669"/>
    <property type="project" value="TreeGrafter"/>
</dbReference>
<evidence type="ECO:0000256" key="2">
    <source>
        <dbReference type="ARBA" id="ARBA00022448"/>
    </source>
</evidence>
<dbReference type="GO" id="GO:0005524">
    <property type="term" value="F:ATP binding"/>
    <property type="evidence" value="ECO:0007669"/>
    <property type="project" value="UniProtKB-KW"/>
</dbReference>
<dbReference type="Gene3D" id="3.40.50.300">
    <property type="entry name" value="P-loop containing nucleotide triphosphate hydrolases"/>
    <property type="match status" value="1"/>
</dbReference>
<dbReference type="InterPro" id="IPR011527">
    <property type="entry name" value="ABC1_TM_dom"/>
</dbReference>
<dbReference type="SUPFAM" id="SSF90123">
    <property type="entry name" value="ABC transporter transmembrane region"/>
    <property type="match status" value="1"/>
</dbReference>
<dbReference type="EMBL" id="CM035406">
    <property type="protein sequence ID" value="KAH7447843.1"/>
    <property type="molecule type" value="Genomic_DNA"/>
</dbReference>
<dbReference type="Proteomes" id="UP000825935">
    <property type="component" value="Chromosome 1"/>
</dbReference>
<sequence length="636" mass="68733">MPKLKRGINESTPLLRFDVLSENTEDNAFLKDLENGAGEKERKTGLGRILKLAKPEAPMLIFATAALGFASLSKILLPKYAGKVIDIVNADPITRHERSKAVKDVNVTMLEIFIITVIGAIATAIRTYLFTSASERVVAQLRKDLFSHLINQEIAFFDVTRTGELLSRLSEDTQIIKNAATVKLSDAMQSLGTSLLGIGFMFHTSWRLTLLALVIVPAISIAVRSFGRFIRELSNKTQAAAALATSVAEESFGAVRTVRSFAKEGFECSRYSEKVDECLKLGVKQAFVAGIFSGTVSAASTLSIIVVVVYGANLTISGKMTAGSLTSFILYSLTVGSNISTLSNVYTAAMRAVGASQRVFQLLDRVSMMQPSGNKCPLSGADKGEMELDSVWFSYPSRPNNWVLQGVSLKLNPGAKVALVGPSGGGKTTIANLLKRFYDPMKGRILLNGVPLQEVSHQHLHEKISIVSQEPMLFNCSIAENISYGVRGVGSNEIERAAIMANAHGFISSLSEGYQTQVGERGIRLSGGQKQRVAIARALLMDPRILLLDEATSALDAESEFLVQDAMDRLMKGRTVLVIAHRLSTVQTADIVAVVDSGHIIEIGSHIQLLEKNGVYAGLVKRQLQGNPVQNGTTIC</sequence>
<dbReference type="Pfam" id="PF00005">
    <property type="entry name" value="ABC_tran"/>
    <property type="match status" value="1"/>
</dbReference>
<dbReference type="FunFam" id="1.20.1560.10:FF:000058">
    <property type="entry name" value="ABC transporter B family member 25"/>
    <property type="match status" value="1"/>
</dbReference>
<feature type="transmembrane region" description="Helical" evidence="10">
    <location>
        <begin position="105"/>
        <end position="125"/>
    </location>
</feature>
<comment type="subcellular location">
    <subcellularLocation>
        <location evidence="1">Vacuole membrane</location>
        <topology evidence="1">Multi-pass membrane protein</topology>
    </subcellularLocation>
</comment>
<keyword evidence="8 10" id="KW-1133">Transmembrane helix</keyword>
<accession>A0A8T2VNY2</accession>
<name>A0A8T2VNY2_CERRI</name>
<dbReference type="PANTHER" id="PTHR43394:SF1">
    <property type="entry name" value="ATP-BINDING CASSETTE SUB-FAMILY B MEMBER 10, MITOCHONDRIAL"/>
    <property type="match status" value="1"/>
</dbReference>
<dbReference type="GO" id="GO:0010044">
    <property type="term" value="P:response to aluminum ion"/>
    <property type="evidence" value="ECO:0007669"/>
    <property type="project" value="UniProtKB-ARBA"/>
</dbReference>
<evidence type="ECO:0000313" key="14">
    <source>
        <dbReference type="Proteomes" id="UP000825935"/>
    </source>
</evidence>
<keyword evidence="3" id="KW-0934">Plastid</keyword>
<dbReference type="EMBL" id="CM035406">
    <property type="protein sequence ID" value="KAH7447844.1"/>
    <property type="molecule type" value="Genomic_DNA"/>
</dbReference>